<reference evidence="3" key="1">
    <citation type="journal article" date="2011" name="Nature">
        <title>Genome sequence and analysis of the tuber crop potato.</title>
        <authorList>
            <consortium name="The Potato Genome Sequencing Consortium"/>
        </authorList>
    </citation>
    <scope>NUCLEOTIDE SEQUENCE [LARGE SCALE GENOMIC DNA]</scope>
    <source>
        <strain evidence="3">cv. DM1-3 516 R44</strain>
    </source>
</reference>
<proteinExistence type="predicted"/>
<dbReference type="Proteomes" id="UP000011115">
    <property type="component" value="Unassembled WGS sequence"/>
</dbReference>
<dbReference type="InParanoid" id="M1DTB9"/>
<sequence length="120" mass="13505">MFGIINRAIEIALALFRDNVSLCEGLLEGHCVMFDNLTARLEAQENVKYSSGALDMMREKLSTLCTYVYATLDASSEPLRSEQPKTVVSVVVDDDLERDEDELAEDMDEEELRSEEHGIT</sequence>
<evidence type="ECO:0000313" key="3">
    <source>
        <dbReference type="Proteomes" id="UP000011115"/>
    </source>
</evidence>
<feature type="region of interest" description="Disordered" evidence="1">
    <location>
        <begin position="98"/>
        <end position="120"/>
    </location>
</feature>
<keyword evidence="3" id="KW-1185">Reference proteome</keyword>
<dbReference type="PaxDb" id="4113-PGSC0003DMT400094067"/>
<dbReference type="EnsemblPlants" id="PGSC0003DMT400094067">
    <property type="protein sequence ID" value="PGSC0003DMT400094067"/>
    <property type="gene ID" value="PGSC0003DMG400043638"/>
</dbReference>
<accession>M1DTB9</accession>
<evidence type="ECO:0008006" key="4">
    <source>
        <dbReference type="Google" id="ProtNLM"/>
    </source>
</evidence>
<reference evidence="2" key="2">
    <citation type="submission" date="2015-06" db="UniProtKB">
        <authorList>
            <consortium name="EnsemblPlants"/>
        </authorList>
    </citation>
    <scope>IDENTIFICATION</scope>
    <source>
        <strain evidence="2">DM1-3 516 R44</strain>
    </source>
</reference>
<protein>
    <recommendedName>
        <fullName evidence="4">Polyprotein protein</fullName>
    </recommendedName>
</protein>
<dbReference type="HOGENOM" id="CLU_2053842_0_0_1"/>
<dbReference type="AlphaFoldDB" id="M1DTB9"/>
<feature type="compositionally biased region" description="Acidic residues" evidence="1">
    <location>
        <begin position="98"/>
        <end position="113"/>
    </location>
</feature>
<dbReference type="Gramene" id="PGSC0003DMT400094067">
    <property type="protein sequence ID" value="PGSC0003DMT400094067"/>
    <property type="gene ID" value="PGSC0003DMG400043638"/>
</dbReference>
<name>M1DTB9_SOLTU</name>
<evidence type="ECO:0000256" key="1">
    <source>
        <dbReference type="SAM" id="MobiDB-lite"/>
    </source>
</evidence>
<evidence type="ECO:0000313" key="2">
    <source>
        <dbReference type="EnsemblPlants" id="PGSC0003DMT400094067"/>
    </source>
</evidence>
<organism evidence="2 3">
    <name type="scientific">Solanum tuberosum</name>
    <name type="common">Potato</name>
    <dbReference type="NCBI Taxonomy" id="4113"/>
    <lineage>
        <taxon>Eukaryota</taxon>
        <taxon>Viridiplantae</taxon>
        <taxon>Streptophyta</taxon>
        <taxon>Embryophyta</taxon>
        <taxon>Tracheophyta</taxon>
        <taxon>Spermatophyta</taxon>
        <taxon>Magnoliopsida</taxon>
        <taxon>eudicotyledons</taxon>
        <taxon>Gunneridae</taxon>
        <taxon>Pentapetalae</taxon>
        <taxon>asterids</taxon>
        <taxon>lamiids</taxon>
        <taxon>Solanales</taxon>
        <taxon>Solanaceae</taxon>
        <taxon>Solanoideae</taxon>
        <taxon>Solaneae</taxon>
        <taxon>Solanum</taxon>
    </lineage>
</organism>